<keyword evidence="1" id="KW-0614">Plasmid</keyword>
<dbReference type="RefSeq" id="WP_014683153.1">
    <property type="nucleotide sequence ID" value="NC_017778.1"/>
</dbReference>
<gene>
    <name evidence="1" type="ordered locus">Q7M_1069</name>
</gene>
<dbReference type="AlphaFoldDB" id="I0FE71"/>
<geneLocation type="plasmid" evidence="2">
    <name>unnamed9</name>
</geneLocation>
<evidence type="ECO:0000313" key="1">
    <source>
        <dbReference type="EMBL" id="AFI31777.1"/>
    </source>
</evidence>
<reference evidence="2" key="2">
    <citation type="submission" date="2012-03" db="EMBL/GenBank/DDBJ databases">
        <title>Complete genome sequence of Borrelia crocidurae.</title>
        <authorList>
            <person name="Elbir H."/>
            <person name="Gimenez G."/>
            <person name="Robert C."/>
            <person name="Raoult D."/>
            <person name="Drancourt M."/>
        </authorList>
    </citation>
    <scope>NUCLEOTIDE SEQUENCE [LARGE SCALE GENOMIC DNA]</scope>
    <source>
        <strain evidence="2">Achema</strain>
        <plasmid evidence="2">unnamed9</plasmid>
    </source>
</reference>
<proteinExistence type="predicted"/>
<reference evidence="1 2" key="1">
    <citation type="journal article" date="2012" name="J. Bacteriol.">
        <title>Complete Genome Sequence of Borrelia crocidurae.</title>
        <authorList>
            <person name="Elbir H."/>
            <person name="Gimenez G."/>
            <person name="Robert C."/>
            <person name="Bergstrom S."/>
            <person name="Cutler S."/>
            <person name="Raoult D."/>
            <person name="Drancourt M."/>
        </authorList>
    </citation>
    <scope>NUCLEOTIDE SEQUENCE [LARGE SCALE GENOMIC DNA]</scope>
    <source>
        <strain evidence="1 2">Achema</strain>
        <plasmid evidence="2">unnamed9</plasmid>
    </source>
</reference>
<dbReference type="PATRIC" id="fig|1155096.3.peg.1000"/>
<accession>I0FE71</accession>
<protein>
    <submittedName>
        <fullName evidence="1">Uncharacterized protein</fullName>
    </submittedName>
</protein>
<name>I0FE71_BORCA</name>
<evidence type="ECO:0000313" key="2">
    <source>
        <dbReference type="Proteomes" id="UP000005212"/>
    </source>
</evidence>
<sequence length="202" mass="23887">MDLREQNFDELKEILIGFREELENERYAFISKQSQLDINFKGVLDDIIYYQSDRDKIYTMLGYDVEIIGRLGLIFSKLNFKHVYDRDTRLVMNLLNGLMRVAHSIQTLFKDIFNQTKLDLLQLRDDEDIKKIVIYLEQFIEIIKDLMLQVKAIIVSVASKINEDSILKELSRVVAKLDSKFNKGVRNIHYLLFDIIELVDFL</sequence>
<organism evidence="1 2">
    <name type="scientific">Borrelia crocidurae (strain Achema)</name>
    <dbReference type="NCBI Taxonomy" id="1155096"/>
    <lineage>
        <taxon>Bacteria</taxon>
        <taxon>Pseudomonadati</taxon>
        <taxon>Spirochaetota</taxon>
        <taxon>Spirochaetia</taxon>
        <taxon>Spirochaetales</taxon>
        <taxon>Borreliaceae</taxon>
        <taxon>Borrelia</taxon>
    </lineage>
</organism>
<dbReference type="Gene3D" id="1.10.3160.10">
    <property type="entry name" value="Bbcrasp-1"/>
    <property type="match status" value="1"/>
</dbReference>
<dbReference type="EMBL" id="CP003435">
    <property type="protein sequence ID" value="AFI31777.1"/>
    <property type="molecule type" value="Genomic_DNA"/>
</dbReference>
<dbReference type="HOGENOM" id="CLU_1341126_0_0_12"/>
<dbReference type="Proteomes" id="UP000005212">
    <property type="component" value="Plasmid unnamed9"/>
</dbReference>
<dbReference type="KEGG" id="bcw:Q7M_1069"/>